<comment type="caution">
    <text evidence="1">The sequence shown here is derived from an EMBL/GenBank/DDBJ whole genome shotgun (WGS) entry which is preliminary data.</text>
</comment>
<evidence type="ECO:0000313" key="1">
    <source>
        <dbReference type="EMBL" id="EQD69215.1"/>
    </source>
</evidence>
<proteinExistence type="predicted"/>
<feature type="non-terminal residue" evidence="1">
    <location>
        <position position="1"/>
    </location>
</feature>
<sequence length="120" mass="13779">VCPRHHMDVHKGVGFEICFSIHAEEAAINDMLISKHHRIEDSEGATVLVVRMKDGKFDRPKVQKPYCSKCSGRIYTQTLAGQVILCADGGFASFEREEYHIETMKNLTEYWKEQLHVVEK</sequence>
<name>T1CL34_9ZZZZ</name>
<reference evidence="1" key="1">
    <citation type="submission" date="2013-08" db="EMBL/GenBank/DDBJ databases">
        <authorList>
            <person name="Mendez C."/>
            <person name="Richter M."/>
            <person name="Ferrer M."/>
            <person name="Sanchez J."/>
        </authorList>
    </citation>
    <scope>NUCLEOTIDE SEQUENCE</scope>
</reference>
<dbReference type="EMBL" id="AUZZ01000111">
    <property type="protein sequence ID" value="EQD69215.1"/>
    <property type="molecule type" value="Genomic_DNA"/>
</dbReference>
<protein>
    <submittedName>
        <fullName evidence="1">CMP/dCMP deaminase zinc-binding protein</fullName>
    </submittedName>
</protein>
<reference evidence="1" key="2">
    <citation type="journal article" date="2014" name="ISME J.">
        <title>Microbial stratification in low pH oxic and suboxic macroscopic growths along an acid mine drainage.</title>
        <authorList>
            <person name="Mendez-Garcia C."/>
            <person name="Mesa V."/>
            <person name="Sprenger R.R."/>
            <person name="Richter M."/>
            <person name="Diez M.S."/>
            <person name="Solano J."/>
            <person name="Bargiela R."/>
            <person name="Golyshina O.V."/>
            <person name="Manteca A."/>
            <person name="Ramos J.L."/>
            <person name="Gallego J.R."/>
            <person name="Llorente I."/>
            <person name="Martins Dos Santos V.A."/>
            <person name="Jensen O.N."/>
            <person name="Pelaez A.I."/>
            <person name="Sanchez J."/>
            <person name="Ferrer M."/>
        </authorList>
    </citation>
    <scope>NUCLEOTIDE SEQUENCE</scope>
</reference>
<organism evidence="1">
    <name type="scientific">mine drainage metagenome</name>
    <dbReference type="NCBI Taxonomy" id="410659"/>
    <lineage>
        <taxon>unclassified sequences</taxon>
        <taxon>metagenomes</taxon>
        <taxon>ecological metagenomes</taxon>
    </lineage>
</organism>
<dbReference type="AlphaFoldDB" id="T1CL34"/>
<gene>
    <name evidence="1" type="ORF">B2A_00159</name>
</gene>
<accession>T1CL34</accession>